<dbReference type="AlphaFoldDB" id="A0A8I1SP93"/>
<dbReference type="EMBL" id="JAEMWV010000009">
    <property type="protein sequence ID" value="MBN8253264.1"/>
    <property type="molecule type" value="Genomic_DNA"/>
</dbReference>
<gene>
    <name evidence="1" type="ORF">JF537_16955</name>
</gene>
<evidence type="ECO:0000313" key="2">
    <source>
        <dbReference type="Proteomes" id="UP000664578"/>
    </source>
</evidence>
<name>A0A8I1SP93_9BACI</name>
<dbReference type="Proteomes" id="UP000664578">
    <property type="component" value="Unassembled WGS sequence"/>
</dbReference>
<comment type="caution">
    <text evidence="1">The sequence shown here is derived from an EMBL/GenBank/DDBJ whole genome shotgun (WGS) entry which is preliminary data.</text>
</comment>
<protein>
    <submittedName>
        <fullName evidence="1">Uncharacterized protein</fullName>
    </submittedName>
</protein>
<accession>A0A8I1SP93</accession>
<sequence>MENRNAKQNVFNIYYINFSKVYEISMMINNVILSTIQKEKTNSKEKSKSINASANSSISTALSNLADIKAVVGGQLAEKKTSSSKMVESLDVKTTKSILLKQIDKRCALIKNFNNCREGDLVKLNNVHLKVLNEENLREFKLLRGDALKGVNIDGVDVNNLIGSMLKDYSYLLYGTLPNSKEEIVIKIPMELENEFESKYSIDDLLIGNVSIIGVYKGGVEEEFVNKNTFTHLYNIGTQQPKEEEKVFSSSYEQNEEVAKPLEYKNRKFKFIDIIAIIQNVNFAEEPSISKEKISWIKRLVNKIKGKDIIHE</sequence>
<proteinExistence type="predicted"/>
<dbReference type="RefSeq" id="WP_206782976.1">
    <property type="nucleotide sequence ID" value="NZ_JAEMWV010000009.1"/>
</dbReference>
<evidence type="ECO:0000313" key="1">
    <source>
        <dbReference type="EMBL" id="MBN8253264.1"/>
    </source>
</evidence>
<organism evidence="1 2">
    <name type="scientific">Priestia flexa</name>
    <dbReference type="NCBI Taxonomy" id="86664"/>
    <lineage>
        <taxon>Bacteria</taxon>
        <taxon>Bacillati</taxon>
        <taxon>Bacillota</taxon>
        <taxon>Bacilli</taxon>
        <taxon>Bacillales</taxon>
        <taxon>Bacillaceae</taxon>
        <taxon>Priestia</taxon>
    </lineage>
</organism>
<reference evidence="1" key="1">
    <citation type="submission" date="2020-12" db="EMBL/GenBank/DDBJ databases">
        <title>PHA producing bacteria isolated from mangrove.</title>
        <authorList>
            <person name="Zheng W."/>
            <person name="Yu S."/>
            <person name="Huang Y."/>
        </authorList>
    </citation>
    <scope>NUCLEOTIDE SEQUENCE</scope>
    <source>
        <strain evidence="1">GN22-4</strain>
    </source>
</reference>